<dbReference type="Gene3D" id="3.10.450.40">
    <property type="match status" value="1"/>
</dbReference>
<dbReference type="EMBL" id="AODM01000089">
    <property type="protein sequence ID" value="EUJ44029.1"/>
    <property type="molecule type" value="Genomic_DNA"/>
</dbReference>
<organism evidence="1 2">
    <name type="scientific">Listeria fleischmannii FSL S10-1203</name>
    <dbReference type="NCBI Taxonomy" id="1265822"/>
    <lineage>
        <taxon>Bacteria</taxon>
        <taxon>Bacillati</taxon>
        <taxon>Bacillota</taxon>
        <taxon>Bacilli</taxon>
        <taxon>Bacillales</taxon>
        <taxon>Listeriaceae</taxon>
        <taxon>Listeria</taxon>
    </lineage>
</organism>
<dbReference type="SUPFAM" id="SSF160719">
    <property type="entry name" value="gpW/gp25-like"/>
    <property type="match status" value="1"/>
</dbReference>
<dbReference type="Pfam" id="PF10934">
    <property type="entry name" value="Sheath_initiator"/>
    <property type="match status" value="1"/>
</dbReference>
<gene>
    <name evidence="1" type="ORF">MCOL2_20081</name>
</gene>
<accession>W7CWX1</accession>
<dbReference type="PATRIC" id="fig|1265822.4.peg.4104"/>
<evidence type="ECO:0000313" key="1">
    <source>
        <dbReference type="EMBL" id="EUJ44029.1"/>
    </source>
</evidence>
<comment type="caution">
    <text evidence="1">The sequence shown here is derived from an EMBL/GenBank/DDBJ whole genome shotgun (WGS) entry which is preliminary data.</text>
</comment>
<dbReference type="RefSeq" id="WP_036065458.1">
    <property type="nucleotide sequence ID" value="NZ_AODM01000089.1"/>
</dbReference>
<dbReference type="Proteomes" id="UP000019241">
    <property type="component" value="Unassembled WGS sequence"/>
</dbReference>
<evidence type="ECO:0000313" key="2">
    <source>
        <dbReference type="Proteomes" id="UP000019241"/>
    </source>
</evidence>
<name>W7CWX1_9LIST</name>
<dbReference type="InterPro" id="IPR020288">
    <property type="entry name" value="Sheath_initiator"/>
</dbReference>
<dbReference type="AlphaFoldDB" id="W7CWX1"/>
<sequence length="122" mass="14008">MIDIRMNESGDLLLEQSDFSLTKDKEDVLQSVRIILGTRLGEFFFDENMGLLRENLHDKPVNLDYVEQDIIEAITTQEARIDSVDSVLFDFNKNTRNLRIDIKMTDIIGDDIELKEVSIDAG</sequence>
<reference evidence="1 2" key="1">
    <citation type="submission" date="2012-12" db="EMBL/GenBank/DDBJ databases">
        <title>Novel taxa of Listeriaceae from agricultural environments in the United States.</title>
        <authorList>
            <person name="den Bakker H.C."/>
            <person name="Allred A."/>
            <person name="Warchocki S."/>
            <person name="Wright E.M."/>
            <person name="Burrell A."/>
            <person name="Nightingale K.K."/>
            <person name="Kephart D."/>
            <person name="Wiedmann M."/>
        </authorList>
    </citation>
    <scope>NUCLEOTIDE SEQUENCE [LARGE SCALE GENOMIC DNA]</scope>
    <source>
        <strain evidence="1 2">FSL S10-1203</strain>
    </source>
</reference>
<protein>
    <submittedName>
        <fullName evidence="1">Uncharacterized protein</fullName>
    </submittedName>
</protein>
<proteinExistence type="predicted"/>